<dbReference type="EMBL" id="FZNT01000003">
    <property type="protein sequence ID" value="SNR48583.1"/>
    <property type="molecule type" value="Genomic_DNA"/>
</dbReference>
<name>A0A238WQH5_9FLAO</name>
<proteinExistence type="predicted"/>
<keyword evidence="1" id="KW-0732">Signal</keyword>
<feature type="signal peptide" evidence="1">
    <location>
        <begin position="1"/>
        <end position="19"/>
    </location>
</feature>
<feature type="chain" id="PRO_5012014538" evidence="1">
    <location>
        <begin position="20"/>
        <end position="142"/>
    </location>
</feature>
<dbReference type="OrthoDB" id="1451014at2"/>
<keyword evidence="3" id="KW-1185">Reference proteome</keyword>
<protein>
    <submittedName>
        <fullName evidence="2">Uncharacterized protein</fullName>
    </submittedName>
</protein>
<evidence type="ECO:0000256" key="1">
    <source>
        <dbReference type="SAM" id="SignalP"/>
    </source>
</evidence>
<accession>A0A238WQH5</accession>
<dbReference type="RefSeq" id="WP_089381099.1">
    <property type="nucleotide sequence ID" value="NZ_FZNT01000003.1"/>
</dbReference>
<sequence length="142" mass="16718">MKKKLFLLMLLLTNIISHSQIFQSENNDFINFNSKEIKINIDNTNYEGNFISFTSKEDKKEYLIYSYFSRSVVIELNKETEEINDASPNLTVYRVKLIHTSNIDSLMKEISKKGLNNIKKYIIIYEAENIRLELNNQNKLTP</sequence>
<organism evidence="2 3">
    <name type="scientific">Lutibacter agarilyticus</name>
    <dbReference type="NCBI Taxonomy" id="1109740"/>
    <lineage>
        <taxon>Bacteria</taxon>
        <taxon>Pseudomonadati</taxon>
        <taxon>Bacteroidota</taxon>
        <taxon>Flavobacteriia</taxon>
        <taxon>Flavobacteriales</taxon>
        <taxon>Flavobacteriaceae</taxon>
        <taxon>Lutibacter</taxon>
    </lineage>
</organism>
<gene>
    <name evidence="2" type="ORF">SAMN06265371_103457</name>
</gene>
<reference evidence="2 3" key="1">
    <citation type="submission" date="2017-06" db="EMBL/GenBank/DDBJ databases">
        <authorList>
            <person name="Kim H.J."/>
            <person name="Triplett B.A."/>
        </authorList>
    </citation>
    <scope>NUCLEOTIDE SEQUENCE [LARGE SCALE GENOMIC DNA]</scope>
    <source>
        <strain evidence="2 3">DSM 29150</strain>
    </source>
</reference>
<dbReference type="Proteomes" id="UP000198384">
    <property type="component" value="Unassembled WGS sequence"/>
</dbReference>
<evidence type="ECO:0000313" key="3">
    <source>
        <dbReference type="Proteomes" id="UP000198384"/>
    </source>
</evidence>
<evidence type="ECO:0000313" key="2">
    <source>
        <dbReference type="EMBL" id="SNR48583.1"/>
    </source>
</evidence>
<dbReference type="AlphaFoldDB" id="A0A238WQH5"/>